<feature type="region of interest" description="Disordered" evidence="4">
    <location>
        <begin position="1"/>
        <end position="94"/>
    </location>
</feature>
<evidence type="ECO:0000256" key="1">
    <source>
        <dbReference type="ARBA" id="ARBA00022574"/>
    </source>
</evidence>
<feature type="repeat" description="WD" evidence="3">
    <location>
        <begin position="236"/>
        <end position="277"/>
    </location>
</feature>
<accession>A0A0F7SRJ0</accession>
<feature type="compositionally biased region" description="Acidic residues" evidence="4">
    <location>
        <begin position="1"/>
        <end position="18"/>
    </location>
</feature>
<dbReference type="InterPro" id="IPR019775">
    <property type="entry name" value="WD40_repeat_CS"/>
</dbReference>
<evidence type="ECO:0000256" key="3">
    <source>
        <dbReference type="PROSITE-ProRule" id="PRU00221"/>
    </source>
</evidence>
<evidence type="ECO:0000256" key="2">
    <source>
        <dbReference type="ARBA" id="ARBA00022737"/>
    </source>
</evidence>
<keyword evidence="2" id="KW-0677">Repeat</keyword>
<sequence>MSAQEEREDEYINDEDAEEIIHEESDDGGEEPMSDEDENEGDDQFEGTQLEMGEGYGQEDFRISADGTTMVFDPDGDFDEGAEGSSAQKDAGEDNSLVAAVVHKEDSSVFDIALHPAHPNPSLAVSGGEDDMGYIFDTANGQKLVELSGHTDSVVAVAFSSDGQFVATGGMDGRVRVWKRVGTEDWNNWEFLTSLEGPDEVTCLTWHPKGPVLAVGSNDTTVWMWQLPSGNTMQVFAGHTDAITAISFTPDGKRLLTTSADSFLIVWDPRSPSPSQTFNPTDGRFNLADGITSLAIHPSSNLAVVGGGAGGIRVVNLIKSEVVRGFQGHKEEESVESLVFLDIAGNGVVVSAGTDGKAFVWDVTTGRLRSTLEHPEAITSIRLHPAPMNHLLTTASADATLKTWDVRNGSLIAHHKGHQAVINALAVGSGGEGKSAIVTAGDDGASLVWLV</sequence>
<feature type="repeat" description="WD" evidence="3">
    <location>
        <begin position="371"/>
        <end position="414"/>
    </location>
</feature>
<dbReference type="Pfam" id="PF00400">
    <property type="entry name" value="WD40"/>
    <property type="match status" value="3"/>
</dbReference>
<dbReference type="PROSITE" id="PS50294">
    <property type="entry name" value="WD_REPEATS_REGION"/>
    <property type="match status" value="3"/>
</dbReference>
<dbReference type="Pfam" id="PF23383">
    <property type="entry name" value="Beta-prop_IFT140_1st"/>
    <property type="match status" value="1"/>
</dbReference>
<dbReference type="PROSITE" id="PS00678">
    <property type="entry name" value="WD_REPEATS_1"/>
    <property type="match status" value="1"/>
</dbReference>
<keyword evidence="1 3" id="KW-0853">WD repeat</keyword>
<protein>
    <submittedName>
        <fullName evidence="6">Angio-associated migratory cell protein (Contains WD40 repeats)</fullName>
    </submittedName>
</protein>
<dbReference type="SMART" id="SM00320">
    <property type="entry name" value="WD40"/>
    <property type="match status" value="8"/>
</dbReference>
<dbReference type="InterPro" id="IPR056154">
    <property type="entry name" value="Beta-prop_IFT140_1st"/>
</dbReference>
<dbReference type="InterPro" id="IPR051179">
    <property type="entry name" value="WD_repeat_multifunction"/>
</dbReference>
<feature type="domain" description="IFT140 first beta-propeller" evidence="5">
    <location>
        <begin position="197"/>
        <end position="267"/>
    </location>
</feature>
<dbReference type="PANTHER" id="PTHR19857:SF8">
    <property type="entry name" value="ANGIO-ASSOCIATED MIGRATORY CELL PROTEIN"/>
    <property type="match status" value="1"/>
</dbReference>
<dbReference type="PANTHER" id="PTHR19857">
    <property type="entry name" value="MITOCHONDRIAL DIVISION PROTEIN 1-RELATED"/>
    <property type="match status" value="1"/>
</dbReference>
<evidence type="ECO:0000259" key="5">
    <source>
        <dbReference type="Pfam" id="PF23383"/>
    </source>
</evidence>
<proteinExistence type="predicted"/>
<name>A0A0F7SRJ0_PHARH</name>
<feature type="repeat" description="WD" evidence="3">
    <location>
        <begin position="147"/>
        <end position="179"/>
    </location>
</feature>
<dbReference type="CDD" id="cd00200">
    <property type="entry name" value="WD40"/>
    <property type="match status" value="1"/>
</dbReference>
<feature type="compositionally biased region" description="Acidic residues" evidence="4">
    <location>
        <begin position="24"/>
        <end position="45"/>
    </location>
</feature>
<evidence type="ECO:0000256" key="4">
    <source>
        <dbReference type="SAM" id="MobiDB-lite"/>
    </source>
</evidence>
<dbReference type="SUPFAM" id="SSF50978">
    <property type="entry name" value="WD40 repeat-like"/>
    <property type="match status" value="1"/>
</dbReference>
<organism evidence="6">
    <name type="scientific">Phaffia rhodozyma</name>
    <name type="common">Yeast</name>
    <name type="synonym">Xanthophyllomyces dendrorhous</name>
    <dbReference type="NCBI Taxonomy" id="264483"/>
    <lineage>
        <taxon>Eukaryota</taxon>
        <taxon>Fungi</taxon>
        <taxon>Dikarya</taxon>
        <taxon>Basidiomycota</taxon>
        <taxon>Agaricomycotina</taxon>
        <taxon>Tremellomycetes</taxon>
        <taxon>Cystofilobasidiales</taxon>
        <taxon>Mrakiaceae</taxon>
        <taxon>Phaffia</taxon>
    </lineage>
</organism>
<dbReference type="PROSITE" id="PS50082">
    <property type="entry name" value="WD_REPEATS_2"/>
    <property type="match status" value="5"/>
</dbReference>
<dbReference type="EMBL" id="LN483157">
    <property type="protein sequence ID" value="CED84046.1"/>
    <property type="molecule type" value="Genomic_DNA"/>
</dbReference>
<feature type="repeat" description="WD" evidence="3">
    <location>
        <begin position="199"/>
        <end position="235"/>
    </location>
</feature>
<dbReference type="Gene3D" id="2.130.10.10">
    <property type="entry name" value="YVTN repeat-like/Quinoprotein amine dehydrogenase"/>
    <property type="match status" value="1"/>
</dbReference>
<dbReference type="InterPro" id="IPR001680">
    <property type="entry name" value="WD40_rpt"/>
</dbReference>
<feature type="repeat" description="WD" evidence="3">
    <location>
        <begin position="349"/>
        <end position="371"/>
    </location>
</feature>
<dbReference type="InterPro" id="IPR015943">
    <property type="entry name" value="WD40/YVTN_repeat-like_dom_sf"/>
</dbReference>
<dbReference type="AlphaFoldDB" id="A0A0F7SRJ0"/>
<reference evidence="6" key="1">
    <citation type="submission" date="2014-08" db="EMBL/GenBank/DDBJ databases">
        <authorList>
            <person name="Sharma Rahul"/>
            <person name="Thines Marco"/>
        </authorList>
    </citation>
    <scope>NUCLEOTIDE SEQUENCE</scope>
</reference>
<evidence type="ECO:0000313" key="6">
    <source>
        <dbReference type="EMBL" id="CED84046.1"/>
    </source>
</evidence>
<dbReference type="InterPro" id="IPR036322">
    <property type="entry name" value="WD40_repeat_dom_sf"/>
</dbReference>